<protein>
    <recommendedName>
        <fullName evidence="1">Arrestin-like N-terminal domain-containing protein</fullName>
    </recommendedName>
</protein>
<accession>A0A1M2VRT5</accession>
<evidence type="ECO:0000313" key="3">
    <source>
        <dbReference type="Proteomes" id="UP000184267"/>
    </source>
</evidence>
<dbReference type="Pfam" id="PF00339">
    <property type="entry name" value="Arrestin_N"/>
    <property type="match status" value="1"/>
</dbReference>
<dbReference type="STRING" id="154538.A0A1M2VRT5"/>
<evidence type="ECO:0000313" key="2">
    <source>
        <dbReference type="EMBL" id="OJT10307.1"/>
    </source>
</evidence>
<dbReference type="OrthoDB" id="2742096at2759"/>
<name>A0A1M2VRT5_TRAPU</name>
<gene>
    <name evidence="2" type="ORF">TRAPUB_13175</name>
</gene>
<sequence length="422" mass="47133">MAPSVPPITVRLFRTVHVSGCPIEGEVELNFRGIHEEDIQEVHVKLRGVARTYVMHCLQTPKPTHAADPRCITHDKEDHYQHIPLFQGDAILWRRGDAYPPPGSDTLRFPFRFQLKPDLPPSFKFASLSRKASVLYAISAVGVRPGTFNSNHRVRVPLAIVPADPAGVLIREKLNTIRSVESEVGWRTEWNEAKIRRGLWGEYSTVQVLLSIPNLPAYPLHVSIPFIIKIKSISATLARAKADALPADKPAFPAVPVTYEQLTFKLKSKMRIQARAHKDTPTSDVMVFARGATSEAFTADVPPREWVPLESDGGDEKKRGEVGPETKGTWIQRATFQSSFRLDCPPTFSTETIQCDYALAVRVPFPGMGNDFHLDMPIVITSGITAPVLREWSDGSSITCPPLRLPPEYWDGSSLEWMVMKD</sequence>
<dbReference type="Proteomes" id="UP000184267">
    <property type="component" value="Unassembled WGS sequence"/>
</dbReference>
<dbReference type="AlphaFoldDB" id="A0A1M2VRT5"/>
<dbReference type="InterPro" id="IPR050357">
    <property type="entry name" value="Arrestin_domain-protein"/>
</dbReference>
<comment type="caution">
    <text evidence="2">The sequence shown here is derived from an EMBL/GenBank/DDBJ whole genome shotgun (WGS) entry which is preliminary data.</text>
</comment>
<feature type="domain" description="Arrestin-like N-terminal" evidence="1">
    <location>
        <begin position="16"/>
        <end position="153"/>
    </location>
</feature>
<proteinExistence type="predicted"/>
<dbReference type="GO" id="GO:0015031">
    <property type="term" value="P:protein transport"/>
    <property type="evidence" value="ECO:0007669"/>
    <property type="project" value="TreeGrafter"/>
</dbReference>
<dbReference type="SUPFAM" id="SSF81296">
    <property type="entry name" value="E set domains"/>
    <property type="match status" value="1"/>
</dbReference>
<organism evidence="2 3">
    <name type="scientific">Trametes pubescens</name>
    <name type="common">White-rot fungus</name>
    <dbReference type="NCBI Taxonomy" id="154538"/>
    <lineage>
        <taxon>Eukaryota</taxon>
        <taxon>Fungi</taxon>
        <taxon>Dikarya</taxon>
        <taxon>Basidiomycota</taxon>
        <taxon>Agaricomycotina</taxon>
        <taxon>Agaricomycetes</taxon>
        <taxon>Polyporales</taxon>
        <taxon>Polyporaceae</taxon>
        <taxon>Trametes</taxon>
    </lineage>
</organism>
<dbReference type="InterPro" id="IPR014752">
    <property type="entry name" value="Arrestin-like_C"/>
</dbReference>
<dbReference type="EMBL" id="MNAD01000790">
    <property type="protein sequence ID" value="OJT10307.1"/>
    <property type="molecule type" value="Genomic_DNA"/>
</dbReference>
<dbReference type="InterPro" id="IPR014756">
    <property type="entry name" value="Ig_E-set"/>
</dbReference>
<dbReference type="InterPro" id="IPR011021">
    <property type="entry name" value="Arrestin-like_N"/>
</dbReference>
<dbReference type="PANTHER" id="PTHR11188">
    <property type="entry name" value="ARRESTIN DOMAIN CONTAINING PROTEIN"/>
    <property type="match status" value="1"/>
</dbReference>
<dbReference type="PANTHER" id="PTHR11188:SF17">
    <property type="entry name" value="FI21816P1"/>
    <property type="match status" value="1"/>
</dbReference>
<evidence type="ECO:0000259" key="1">
    <source>
        <dbReference type="Pfam" id="PF00339"/>
    </source>
</evidence>
<dbReference type="GO" id="GO:0005737">
    <property type="term" value="C:cytoplasm"/>
    <property type="evidence" value="ECO:0007669"/>
    <property type="project" value="TreeGrafter"/>
</dbReference>
<dbReference type="OMA" id="TEWNEAK"/>
<keyword evidence="3" id="KW-1185">Reference proteome</keyword>
<dbReference type="Gene3D" id="2.60.40.640">
    <property type="match status" value="1"/>
</dbReference>
<reference evidence="2 3" key="1">
    <citation type="submission" date="2016-10" db="EMBL/GenBank/DDBJ databases">
        <title>Genome sequence of the basidiomycete white-rot fungus Trametes pubescens.</title>
        <authorList>
            <person name="Makela M.R."/>
            <person name="Granchi Z."/>
            <person name="Peng M."/>
            <person name="De Vries R.P."/>
            <person name="Grigoriev I."/>
            <person name="Riley R."/>
            <person name="Hilden K."/>
        </authorList>
    </citation>
    <scope>NUCLEOTIDE SEQUENCE [LARGE SCALE GENOMIC DNA]</scope>
    <source>
        <strain evidence="2 3">FBCC735</strain>
    </source>
</reference>